<dbReference type="InterPro" id="IPR021874">
    <property type="entry name" value="Phage_Mu_Gp27"/>
</dbReference>
<name>B1Y3I9_LEPCP</name>
<dbReference type="Pfam" id="PF11985">
    <property type="entry name" value="Phage_Mu_Gp27"/>
    <property type="match status" value="1"/>
</dbReference>
<proteinExistence type="predicted"/>
<dbReference type="HOGENOM" id="CLU_125374_0_0_4"/>
<evidence type="ECO:0000313" key="2">
    <source>
        <dbReference type="Proteomes" id="UP000001693"/>
    </source>
</evidence>
<dbReference type="Proteomes" id="UP000001693">
    <property type="component" value="Chromosome"/>
</dbReference>
<dbReference type="STRING" id="395495.Lcho_2251"/>
<sequence length="190" mass="20559">MPPVGKIAQLPEEIRAWLHATLVKRSFGDIHGVTDQLQAMLQEAGIAMYIGKSAVGAESLKIKRAQESIKASTEAAKLIAESSRDDGDARGEALMALISSDMFDCLMKAREAESEEDPIARLGMMGEAAKAATRLTEASVKQRRWRREVETKAKEAADAVAKIAKTGGLQAAQVKEIREQILGITKRVTA</sequence>
<reference evidence="1 2" key="1">
    <citation type="submission" date="2008-03" db="EMBL/GenBank/DDBJ databases">
        <title>Complete sequence of Leptothrix cholodnii SP-6.</title>
        <authorList>
            <consortium name="US DOE Joint Genome Institute"/>
            <person name="Copeland A."/>
            <person name="Lucas S."/>
            <person name="Lapidus A."/>
            <person name="Glavina del Rio T."/>
            <person name="Dalin E."/>
            <person name="Tice H."/>
            <person name="Bruce D."/>
            <person name="Goodwin L."/>
            <person name="Pitluck S."/>
            <person name="Chertkov O."/>
            <person name="Brettin T."/>
            <person name="Detter J.C."/>
            <person name="Han C."/>
            <person name="Kuske C.R."/>
            <person name="Schmutz J."/>
            <person name="Larimer F."/>
            <person name="Land M."/>
            <person name="Hauser L."/>
            <person name="Kyrpides N."/>
            <person name="Lykidis A."/>
            <person name="Emerson D."/>
            <person name="Richardson P."/>
        </authorList>
    </citation>
    <scope>NUCLEOTIDE SEQUENCE [LARGE SCALE GENOMIC DNA]</scope>
    <source>
        <strain evidence="2">ATCC 51168 / LMG 8142 / SP-6</strain>
    </source>
</reference>
<accession>B1Y3I9</accession>
<dbReference type="AlphaFoldDB" id="B1Y3I9"/>
<keyword evidence="2" id="KW-1185">Reference proteome</keyword>
<dbReference type="eggNOG" id="ENOG502Z8Y4">
    <property type="taxonomic scope" value="Bacteria"/>
</dbReference>
<evidence type="ECO:0008006" key="3">
    <source>
        <dbReference type="Google" id="ProtNLM"/>
    </source>
</evidence>
<organism evidence="1 2">
    <name type="scientific">Leptothrix cholodnii (strain ATCC 51168 / LMG 8142 / SP-6)</name>
    <name type="common">Leptothrix discophora (strain SP-6)</name>
    <dbReference type="NCBI Taxonomy" id="395495"/>
    <lineage>
        <taxon>Bacteria</taxon>
        <taxon>Pseudomonadati</taxon>
        <taxon>Pseudomonadota</taxon>
        <taxon>Betaproteobacteria</taxon>
        <taxon>Burkholderiales</taxon>
        <taxon>Sphaerotilaceae</taxon>
        <taxon>Leptothrix</taxon>
    </lineage>
</organism>
<dbReference type="KEGG" id="lch:Lcho_2251"/>
<dbReference type="EMBL" id="CP001013">
    <property type="protein sequence ID" value="ACB34517.1"/>
    <property type="molecule type" value="Genomic_DNA"/>
</dbReference>
<protein>
    <recommendedName>
        <fullName evidence="3">DUF3486 family protein</fullName>
    </recommendedName>
</protein>
<evidence type="ECO:0000313" key="1">
    <source>
        <dbReference type="EMBL" id="ACB34517.1"/>
    </source>
</evidence>
<dbReference type="OrthoDB" id="371328at2"/>
<gene>
    <name evidence="1" type="ordered locus">Lcho_2251</name>
</gene>
<dbReference type="RefSeq" id="WP_012347277.1">
    <property type="nucleotide sequence ID" value="NC_010524.1"/>
</dbReference>